<dbReference type="EMBL" id="KK198756">
    <property type="protein sequence ID" value="KCW78032.1"/>
    <property type="molecule type" value="Genomic_DNA"/>
</dbReference>
<evidence type="ECO:0000313" key="4">
    <source>
        <dbReference type="EMBL" id="KCW78032.1"/>
    </source>
</evidence>
<dbReference type="GO" id="GO:0016491">
    <property type="term" value="F:oxidoreductase activity"/>
    <property type="evidence" value="ECO:0007669"/>
    <property type="project" value="UniProtKB-KW"/>
</dbReference>
<organism evidence="4">
    <name type="scientific">Eucalyptus grandis</name>
    <name type="common">Flooded gum</name>
    <dbReference type="NCBI Taxonomy" id="71139"/>
    <lineage>
        <taxon>Eukaryota</taxon>
        <taxon>Viridiplantae</taxon>
        <taxon>Streptophyta</taxon>
        <taxon>Embryophyta</taxon>
        <taxon>Tracheophyta</taxon>
        <taxon>Spermatophyta</taxon>
        <taxon>Magnoliopsida</taxon>
        <taxon>eudicotyledons</taxon>
        <taxon>Gunneridae</taxon>
        <taxon>Pentapetalae</taxon>
        <taxon>rosids</taxon>
        <taxon>malvids</taxon>
        <taxon>Myrtales</taxon>
        <taxon>Myrtaceae</taxon>
        <taxon>Myrtoideae</taxon>
        <taxon>Eucalypteae</taxon>
        <taxon>Eucalyptus</taxon>
    </lineage>
</organism>
<dbReference type="SUPFAM" id="SSF51735">
    <property type="entry name" value="NAD(P)-binding Rossmann-fold domains"/>
    <property type="match status" value="1"/>
</dbReference>
<dbReference type="InParanoid" id="A0A059CI31"/>
<protein>
    <submittedName>
        <fullName evidence="4">Uncharacterized protein</fullName>
    </submittedName>
</protein>
<dbReference type="STRING" id="71139.A0A059CI31"/>
<dbReference type="InterPro" id="IPR002347">
    <property type="entry name" value="SDR_fam"/>
</dbReference>
<dbReference type="Gene3D" id="3.40.50.720">
    <property type="entry name" value="NAD(P)-binding Rossmann-like Domain"/>
    <property type="match status" value="1"/>
</dbReference>
<proteinExistence type="inferred from homology"/>
<evidence type="ECO:0000256" key="3">
    <source>
        <dbReference type="ARBA" id="ARBA00023002"/>
    </source>
</evidence>
<dbReference type="AlphaFoldDB" id="A0A059CI31"/>
<evidence type="ECO:0000256" key="2">
    <source>
        <dbReference type="ARBA" id="ARBA00022857"/>
    </source>
</evidence>
<name>A0A059CI31_EUCGR</name>
<sequence length="243" mass="26160">MEEKVCSRDGVEICRKLASSGVAVVLTARDEKRGLQAAQELGNDAGLSANVASLVDFVSTRFGRPDSVVNDAGLGGHITNHDACPKLLNELVSAFNGTAPSALSAKSLDEEVWKEIETEDYGMAEECVKNTNYYKAKSVIEALLPLLPLYQNHFKEGDFGKRGLPTHLAAYNVGKVALNAYTRIMAKKTDVTCNSGLLTPSQGAENPVWLALLPQGGPSGLFYDRKKVSSFLSFPNLPSPVKE</sequence>
<evidence type="ECO:0000256" key="1">
    <source>
        <dbReference type="ARBA" id="ARBA00006484"/>
    </source>
</evidence>
<dbReference type="InterPro" id="IPR036291">
    <property type="entry name" value="NAD(P)-bd_dom_sf"/>
</dbReference>
<reference evidence="4" key="1">
    <citation type="submission" date="2013-07" db="EMBL/GenBank/DDBJ databases">
        <title>The genome of Eucalyptus grandis.</title>
        <authorList>
            <person name="Schmutz J."/>
            <person name="Hayes R."/>
            <person name="Myburg A."/>
            <person name="Tuskan G."/>
            <person name="Grattapaglia D."/>
            <person name="Rokhsar D.S."/>
        </authorList>
    </citation>
    <scope>NUCLEOTIDE SEQUENCE</scope>
    <source>
        <tissue evidence="4">Leaf extractions</tissue>
    </source>
</reference>
<dbReference type="Pfam" id="PF00106">
    <property type="entry name" value="adh_short"/>
    <property type="match status" value="1"/>
</dbReference>
<dbReference type="Gramene" id="KCW78032">
    <property type="protein sequence ID" value="KCW78032"/>
    <property type="gene ID" value="EUGRSUZ_D02257"/>
</dbReference>
<keyword evidence="3" id="KW-0560">Oxidoreductase</keyword>
<dbReference type="PANTHER" id="PTHR43490:SF91">
    <property type="entry name" value="NAD(P)-BINDING ROSSMANN-FOLD PROTEIN"/>
    <property type="match status" value="1"/>
</dbReference>
<comment type="similarity">
    <text evidence="1">Belongs to the short-chain dehydrogenases/reductases (SDR) family.</text>
</comment>
<gene>
    <name evidence="4" type="ORF">EUGRSUZ_D02257</name>
</gene>
<keyword evidence="2" id="KW-0521">NADP</keyword>
<dbReference type="PANTHER" id="PTHR43490">
    <property type="entry name" value="(+)-NEOMENTHOL DEHYDROGENASE"/>
    <property type="match status" value="1"/>
</dbReference>
<accession>A0A059CI31</accession>